<evidence type="ECO:0000256" key="2">
    <source>
        <dbReference type="ARBA" id="ARBA00023015"/>
    </source>
</evidence>
<organism evidence="6 7">
    <name type="scientific">Mesorhizobium ventifaucium</name>
    <dbReference type="NCBI Taxonomy" id="666020"/>
    <lineage>
        <taxon>Bacteria</taxon>
        <taxon>Pseudomonadati</taxon>
        <taxon>Pseudomonadota</taxon>
        <taxon>Alphaproteobacteria</taxon>
        <taxon>Hyphomicrobiales</taxon>
        <taxon>Phyllobacteriaceae</taxon>
        <taxon>Mesorhizobium</taxon>
    </lineage>
</organism>
<reference evidence="6" key="1">
    <citation type="submission" date="2022-03" db="EMBL/GenBank/DDBJ databases">
        <authorList>
            <person name="Brunel B."/>
        </authorList>
    </citation>
    <scope>NUCLEOTIDE SEQUENCE</scope>
    <source>
        <strain evidence="6">STM4922sample</strain>
    </source>
</reference>
<keyword evidence="3" id="KW-0238">DNA-binding</keyword>
<dbReference type="PROSITE" id="PS50931">
    <property type="entry name" value="HTH_LYSR"/>
    <property type="match status" value="1"/>
</dbReference>
<name>A0ABN8K0U5_9HYPH</name>
<dbReference type="SUPFAM" id="SSF53850">
    <property type="entry name" value="Periplasmic binding protein-like II"/>
    <property type="match status" value="1"/>
</dbReference>
<dbReference type="PRINTS" id="PR00039">
    <property type="entry name" value="HTHLYSR"/>
</dbReference>
<dbReference type="PANTHER" id="PTHR30419">
    <property type="entry name" value="HTH-TYPE TRANSCRIPTIONAL REGULATOR YBHD"/>
    <property type="match status" value="1"/>
</dbReference>
<dbReference type="Gene3D" id="3.40.190.290">
    <property type="match status" value="1"/>
</dbReference>
<evidence type="ECO:0000259" key="5">
    <source>
        <dbReference type="PROSITE" id="PS50931"/>
    </source>
</evidence>
<keyword evidence="7" id="KW-1185">Reference proteome</keyword>
<gene>
    <name evidence="6" type="ORF">MES4922_320073</name>
</gene>
<evidence type="ECO:0000256" key="4">
    <source>
        <dbReference type="ARBA" id="ARBA00023163"/>
    </source>
</evidence>
<evidence type="ECO:0000256" key="3">
    <source>
        <dbReference type="ARBA" id="ARBA00023125"/>
    </source>
</evidence>
<keyword evidence="4" id="KW-0804">Transcription</keyword>
<dbReference type="Pfam" id="PF03466">
    <property type="entry name" value="LysR_substrate"/>
    <property type="match status" value="1"/>
</dbReference>
<dbReference type="InterPro" id="IPR005119">
    <property type="entry name" value="LysR_subst-bd"/>
</dbReference>
<dbReference type="Gene3D" id="1.10.10.10">
    <property type="entry name" value="Winged helix-like DNA-binding domain superfamily/Winged helix DNA-binding domain"/>
    <property type="match status" value="1"/>
</dbReference>
<dbReference type="InterPro" id="IPR036388">
    <property type="entry name" value="WH-like_DNA-bd_sf"/>
</dbReference>
<sequence>MELRQLQHFVAVAEENHFTRAAQRVNIVQSALSASIRALEDELGAKLFIRSTRQVRLTTTGRVFLDKARAALEAVREARNTVAAMNGLEQGTLSIGTVQSLPAFLDLPSLLARFHTRHPGIEVRLCQGSTTHLLEKIRSGRIDLAFLPLCEPPVGITTTMIACESLVMICALDHDLAGRDEVSLSALKDEPFVDFEPNWGTRKLVDRAFLEVGVERRSVFEVSDLETLLELVARGLGIALVPETIAEARRSSLNIAPIGQTEICWELVVAYAAGDGTSPYPPDNAPRAFLELLASANSFGGGLQHQVNKGHAFETGNSSVSLS</sequence>
<evidence type="ECO:0000256" key="1">
    <source>
        <dbReference type="ARBA" id="ARBA00009437"/>
    </source>
</evidence>
<dbReference type="EMBL" id="CAKXZS010000026">
    <property type="protein sequence ID" value="CAH2403902.1"/>
    <property type="molecule type" value="Genomic_DNA"/>
</dbReference>
<proteinExistence type="inferred from homology"/>
<dbReference type="Proteomes" id="UP001152604">
    <property type="component" value="Unassembled WGS sequence"/>
</dbReference>
<dbReference type="Pfam" id="PF00126">
    <property type="entry name" value="HTH_1"/>
    <property type="match status" value="1"/>
</dbReference>
<protein>
    <submittedName>
        <fullName evidence="6">LysR family transcriptional regulator</fullName>
    </submittedName>
</protein>
<dbReference type="CDD" id="cd08436">
    <property type="entry name" value="PBP2_LTTR_like_3"/>
    <property type="match status" value="1"/>
</dbReference>
<comment type="similarity">
    <text evidence="1">Belongs to the LysR transcriptional regulatory family.</text>
</comment>
<dbReference type="RefSeq" id="WP_254026682.1">
    <property type="nucleotide sequence ID" value="NZ_CAKXZS010000026.1"/>
</dbReference>
<dbReference type="InterPro" id="IPR036390">
    <property type="entry name" value="WH_DNA-bd_sf"/>
</dbReference>
<evidence type="ECO:0000313" key="7">
    <source>
        <dbReference type="Proteomes" id="UP001152604"/>
    </source>
</evidence>
<dbReference type="PANTHER" id="PTHR30419:SF31">
    <property type="entry name" value="BLR3139 PROTEIN"/>
    <property type="match status" value="1"/>
</dbReference>
<accession>A0ABN8K0U5</accession>
<comment type="caution">
    <text evidence="6">The sequence shown here is derived from an EMBL/GenBank/DDBJ whole genome shotgun (WGS) entry which is preliminary data.</text>
</comment>
<dbReference type="InterPro" id="IPR050950">
    <property type="entry name" value="HTH-type_LysR_regulators"/>
</dbReference>
<dbReference type="InterPro" id="IPR000847">
    <property type="entry name" value="LysR_HTH_N"/>
</dbReference>
<feature type="domain" description="HTH lysR-type" evidence="5">
    <location>
        <begin position="1"/>
        <end position="58"/>
    </location>
</feature>
<keyword evidence="2" id="KW-0805">Transcription regulation</keyword>
<dbReference type="SUPFAM" id="SSF46785">
    <property type="entry name" value="Winged helix' DNA-binding domain"/>
    <property type="match status" value="1"/>
</dbReference>
<evidence type="ECO:0000313" key="6">
    <source>
        <dbReference type="EMBL" id="CAH2403902.1"/>
    </source>
</evidence>